<protein>
    <submittedName>
        <fullName evidence="5">Phosphoadenosine phosphosulfate reductase</fullName>
    </submittedName>
</protein>
<evidence type="ECO:0000259" key="4">
    <source>
        <dbReference type="PROSITE" id="PS51379"/>
    </source>
</evidence>
<dbReference type="Pfam" id="PF01507">
    <property type="entry name" value="PAPS_reduct"/>
    <property type="match status" value="1"/>
</dbReference>
<keyword evidence="3" id="KW-0411">Iron-sulfur</keyword>
<dbReference type="Gene3D" id="3.30.70.20">
    <property type="match status" value="1"/>
</dbReference>
<name>A0A1M6AZT8_9FIRM</name>
<dbReference type="InterPro" id="IPR002500">
    <property type="entry name" value="PAPS_reduct_dom"/>
</dbReference>
<feature type="domain" description="4Fe-4S ferredoxin-type" evidence="4">
    <location>
        <begin position="443"/>
        <end position="473"/>
    </location>
</feature>
<proteinExistence type="predicted"/>
<organism evidence="5 6">
    <name type="scientific">Parasporobacterium paucivorans DSM 15970</name>
    <dbReference type="NCBI Taxonomy" id="1122934"/>
    <lineage>
        <taxon>Bacteria</taxon>
        <taxon>Bacillati</taxon>
        <taxon>Bacillota</taxon>
        <taxon>Clostridia</taxon>
        <taxon>Lachnospirales</taxon>
        <taxon>Lachnospiraceae</taxon>
        <taxon>Parasporobacterium</taxon>
    </lineage>
</organism>
<dbReference type="PROSITE" id="PS51379">
    <property type="entry name" value="4FE4S_FER_2"/>
    <property type="match status" value="1"/>
</dbReference>
<sequence>MYGYKWTKKNGIYLLVPDAKVIKEIRPVFKEELDNFGLDAHWEYPKTDAPLLWAEGIRRYILNGEVVAEAIGGSFYSKPTINVKKDGLKLKAINIASLWKTNESLMRGLEETAVGFIRRVYDEYAALGLKFVVAFSGGKDSLVLLDLVAKALRPDEFVVIFSNTGMELNATLESVKRSMKHWGKLRFYEAASHMSPDESWDAFGPPGRRLRWCCSVHKSVPTIIKLREITGDHDARAVVFDGVRKEESAARSMYEAIGEGVKNISQVNCSPILEWGTAEIYLYLLKNKILFNDAYRIGLFRVGCKICPMSSAWWDGIANDAYPDELATLLNKVEDYANNTKTAKEQRKYIEEGGWKGRMGGRGLKDGGNRVTEVIDGDKIIFRFSRQMSKWLEVSKLLGEIVEKKGNTYTQLMDHQSYKFSIDDDTITYSPYSSMNRFIISHLRGVANKVAYCVGCKACVVQCPTGAFEISEDNTILIREELCIHCANCIEFTGTKGCLAAKSLHTTGGFGMNLKGMNRYQHFGFRRPWLEHFFEYGTDCFSMKHLGNRQYDALRVWVREAGLLSPSSKGDKSGILTPLCERLLPLGSGNPLVWSIIWTNLAYSSVIAKWYMLYAQPGETYDKAELVFMLGDDYSPSTRDNAVTALLETFRHSPIGTALKQGIPIPDGTSFKFIKQGWDTPEAISVLYALYKFAEETGRYTFTLTQLDNARGNAEAKGVDPVSIFGLNPNNFKAIVQDIALHYSEFIRVAFVQDLDNIMLVPEKKAIDVLDLIVG</sequence>
<dbReference type="Proteomes" id="UP000184342">
    <property type="component" value="Unassembled WGS sequence"/>
</dbReference>
<keyword evidence="1" id="KW-0479">Metal-binding</keyword>
<dbReference type="EMBL" id="FQYT01000003">
    <property type="protein sequence ID" value="SHI41990.1"/>
    <property type="molecule type" value="Genomic_DNA"/>
</dbReference>
<dbReference type="GO" id="GO:0051536">
    <property type="term" value="F:iron-sulfur cluster binding"/>
    <property type="evidence" value="ECO:0007669"/>
    <property type="project" value="UniProtKB-KW"/>
</dbReference>
<evidence type="ECO:0000313" key="5">
    <source>
        <dbReference type="EMBL" id="SHI41990.1"/>
    </source>
</evidence>
<dbReference type="AlphaFoldDB" id="A0A1M6AZT8"/>
<evidence type="ECO:0000256" key="3">
    <source>
        <dbReference type="ARBA" id="ARBA00023014"/>
    </source>
</evidence>
<dbReference type="Pfam" id="PF12838">
    <property type="entry name" value="Fer4_7"/>
    <property type="match status" value="1"/>
</dbReference>
<dbReference type="SUPFAM" id="SSF54862">
    <property type="entry name" value="4Fe-4S ferredoxins"/>
    <property type="match status" value="1"/>
</dbReference>
<evidence type="ECO:0000256" key="1">
    <source>
        <dbReference type="ARBA" id="ARBA00022723"/>
    </source>
</evidence>
<evidence type="ECO:0000313" key="6">
    <source>
        <dbReference type="Proteomes" id="UP000184342"/>
    </source>
</evidence>
<dbReference type="InterPro" id="IPR017900">
    <property type="entry name" value="4Fe4S_Fe_S_CS"/>
</dbReference>
<gene>
    <name evidence="5" type="ORF">SAMN02745691_00223</name>
</gene>
<dbReference type="InterPro" id="IPR017896">
    <property type="entry name" value="4Fe4S_Fe-S-bd"/>
</dbReference>
<dbReference type="PANTHER" id="PTHR43196:SF2">
    <property type="entry name" value="PHOSPHOADENOSINE PHOSPHOSULFATE REDUCTASE"/>
    <property type="match status" value="1"/>
</dbReference>
<dbReference type="PROSITE" id="PS00198">
    <property type="entry name" value="4FE4S_FER_1"/>
    <property type="match status" value="1"/>
</dbReference>
<dbReference type="Gene3D" id="3.40.50.620">
    <property type="entry name" value="HUPs"/>
    <property type="match status" value="1"/>
</dbReference>
<dbReference type="SUPFAM" id="SSF52402">
    <property type="entry name" value="Adenine nucleotide alpha hydrolases-like"/>
    <property type="match status" value="1"/>
</dbReference>
<reference evidence="5 6" key="1">
    <citation type="submission" date="2016-11" db="EMBL/GenBank/DDBJ databases">
        <authorList>
            <person name="Jaros S."/>
            <person name="Januszkiewicz K."/>
            <person name="Wedrychowicz H."/>
        </authorList>
    </citation>
    <scope>NUCLEOTIDE SEQUENCE [LARGE SCALE GENOMIC DNA]</scope>
    <source>
        <strain evidence="5 6">DSM 15970</strain>
    </source>
</reference>
<keyword evidence="2" id="KW-0408">Iron</keyword>
<dbReference type="STRING" id="1122934.SAMN02745691_00223"/>
<dbReference type="GO" id="GO:0003824">
    <property type="term" value="F:catalytic activity"/>
    <property type="evidence" value="ECO:0007669"/>
    <property type="project" value="InterPro"/>
</dbReference>
<accession>A0A1M6AZT8</accession>
<keyword evidence="6" id="KW-1185">Reference proteome</keyword>
<dbReference type="InterPro" id="IPR014729">
    <property type="entry name" value="Rossmann-like_a/b/a_fold"/>
</dbReference>
<dbReference type="GO" id="GO:0046872">
    <property type="term" value="F:metal ion binding"/>
    <property type="evidence" value="ECO:0007669"/>
    <property type="project" value="UniProtKB-KW"/>
</dbReference>
<evidence type="ECO:0000256" key="2">
    <source>
        <dbReference type="ARBA" id="ARBA00023004"/>
    </source>
</evidence>
<dbReference type="InterPro" id="IPR050128">
    <property type="entry name" value="Sulfate_adenylyltrnsfr_sub2"/>
</dbReference>
<dbReference type="PANTHER" id="PTHR43196">
    <property type="entry name" value="SULFATE ADENYLYLTRANSFERASE SUBUNIT 2"/>
    <property type="match status" value="1"/>
</dbReference>